<feature type="transmembrane region" description="Helical" evidence="2">
    <location>
        <begin position="32"/>
        <end position="54"/>
    </location>
</feature>
<dbReference type="GO" id="GO:0015627">
    <property type="term" value="C:type II protein secretion system complex"/>
    <property type="evidence" value="ECO:0007669"/>
    <property type="project" value="InterPro"/>
</dbReference>
<dbReference type="PANTHER" id="PTHR30093:SF2">
    <property type="entry name" value="TYPE II SECRETION SYSTEM PROTEIN H"/>
    <property type="match status" value="1"/>
</dbReference>
<sequence length="352" mass="37363">MFLKTNPYSLRYAGRGCDSSTQSEGGSSGPRAGFTLIELLAVIVVISILIALLLPAINGARRRATIAQVRTEISAIESACVAFEKEYGIHPPSRIVIPQTAALWATPADGGVAPNLYTAQEIRESKAIIRQFWPQFDFAYTAGAPDIDGDGTTGGNAIVLSNAECLAFFLGGLHEKTVEGSTTLWRAIGFSKDPAAPFRRGTGPRTTPYYEHPASRYTDLDGDNLPELVDPISGQGTPYFYAAATNGKYGVLTYGPQGNSANYPILPYAQDKANKSAWNAKSFQIISPGYDQRFGPGGPFQPDAGTPLPGYAATDIPSAVWAPGITGPVSVADREAEFDNITNFASGTLGGR</sequence>
<dbReference type="RefSeq" id="WP_145296956.1">
    <property type="nucleotide sequence ID" value="NZ_CP036299.1"/>
</dbReference>
<dbReference type="InterPro" id="IPR045584">
    <property type="entry name" value="Pilin-like"/>
</dbReference>
<protein>
    <recommendedName>
        <fullName evidence="5">Type II secretion system protein G</fullName>
    </recommendedName>
</protein>
<dbReference type="PROSITE" id="PS00409">
    <property type="entry name" value="PROKAR_NTER_METHYL"/>
    <property type="match status" value="1"/>
</dbReference>
<dbReference type="PRINTS" id="PR00813">
    <property type="entry name" value="BCTERIALGSPG"/>
</dbReference>
<organism evidence="3 4">
    <name type="scientific">Planctopirus ephydatiae</name>
    <dbReference type="NCBI Taxonomy" id="2528019"/>
    <lineage>
        <taxon>Bacteria</taxon>
        <taxon>Pseudomonadati</taxon>
        <taxon>Planctomycetota</taxon>
        <taxon>Planctomycetia</taxon>
        <taxon>Planctomycetales</taxon>
        <taxon>Planctomycetaceae</taxon>
        <taxon>Planctopirus</taxon>
    </lineage>
</organism>
<evidence type="ECO:0000256" key="2">
    <source>
        <dbReference type="SAM" id="Phobius"/>
    </source>
</evidence>
<dbReference type="InterPro" id="IPR012902">
    <property type="entry name" value="N_methyl_site"/>
</dbReference>
<dbReference type="KEGG" id="peh:Spb1_11710"/>
<dbReference type="GO" id="GO:0015628">
    <property type="term" value="P:protein secretion by the type II secretion system"/>
    <property type="evidence" value="ECO:0007669"/>
    <property type="project" value="InterPro"/>
</dbReference>
<dbReference type="OrthoDB" id="209747at2"/>
<keyword evidence="4" id="KW-1185">Reference proteome</keyword>
<keyword evidence="2" id="KW-0812">Transmembrane</keyword>
<evidence type="ECO:0000256" key="1">
    <source>
        <dbReference type="ARBA" id="ARBA00022481"/>
    </source>
</evidence>
<dbReference type="InterPro" id="IPR000983">
    <property type="entry name" value="Bac_GSPG_pilin"/>
</dbReference>
<evidence type="ECO:0008006" key="5">
    <source>
        <dbReference type="Google" id="ProtNLM"/>
    </source>
</evidence>
<proteinExistence type="predicted"/>
<dbReference type="Gene3D" id="3.30.700.10">
    <property type="entry name" value="Glycoprotein, Type 4 Pilin"/>
    <property type="match status" value="1"/>
</dbReference>
<dbReference type="AlphaFoldDB" id="A0A518GLG0"/>
<reference evidence="3 4" key="1">
    <citation type="submission" date="2019-02" db="EMBL/GenBank/DDBJ databases">
        <title>Deep-cultivation of Planctomycetes and their phenomic and genomic characterization uncovers novel biology.</title>
        <authorList>
            <person name="Wiegand S."/>
            <person name="Jogler M."/>
            <person name="Boedeker C."/>
            <person name="Pinto D."/>
            <person name="Vollmers J."/>
            <person name="Rivas-Marin E."/>
            <person name="Kohn T."/>
            <person name="Peeters S.H."/>
            <person name="Heuer A."/>
            <person name="Rast P."/>
            <person name="Oberbeckmann S."/>
            <person name="Bunk B."/>
            <person name="Jeske O."/>
            <person name="Meyerdierks A."/>
            <person name="Storesund J.E."/>
            <person name="Kallscheuer N."/>
            <person name="Luecker S."/>
            <person name="Lage O.M."/>
            <person name="Pohl T."/>
            <person name="Merkel B.J."/>
            <person name="Hornburger P."/>
            <person name="Mueller R.-W."/>
            <person name="Bruemmer F."/>
            <person name="Labrenz M."/>
            <person name="Spormann A.M."/>
            <person name="Op den Camp H."/>
            <person name="Overmann J."/>
            <person name="Amann R."/>
            <person name="Jetten M.S.M."/>
            <person name="Mascher T."/>
            <person name="Medema M.H."/>
            <person name="Devos D.P."/>
            <person name="Kaster A.-K."/>
            <person name="Ovreas L."/>
            <person name="Rohde M."/>
            <person name="Galperin M.Y."/>
            <person name="Jogler C."/>
        </authorList>
    </citation>
    <scope>NUCLEOTIDE SEQUENCE [LARGE SCALE GENOMIC DNA]</scope>
    <source>
        <strain evidence="3 4">Spb1</strain>
    </source>
</reference>
<keyword evidence="1" id="KW-0488">Methylation</keyword>
<dbReference type="Proteomes" id="UP000315349">
    <property type="component" value="Chromosome"/>
</dbReference>
<dbReference type="SUPFAM" id="SSF54523">
    <property type="entry name" value="Pili subunits"/>
    <property type="match status" value="1"/>
</dbReference>
<keyword evidence="2" id="KW-0472">Membrane</keyword>
<gene>
    <name evidence="3" type="ORF">Spb1_11710</name>
</gene>
<accession>A0A518GLG0</accession>
<dbReference type="NCBIfam" id="TIGR02532">
    <property type="entry name" value="IV_pilin_GFxxxE"/>
    <property type="match status" value="1"/>
</dbReference>
<dbReference type="PANTHER" id="PTHR30093">
    <property type="entry name" value="GENERAL SECRETION PATHWAY PROTEIN G"/>
    <property type="match status" value="1"/>
</dbReference>
<name>A0A518GLG0_9PLAN</name>
<keyword evidence="2" id="KW-1133">Transmembrane helix</keyword>
<dbReference type="EMBL" id="CP036299">
    <property type="protein sequence ID" value="QDV29291.1"/>
    <property type="molecule type" value="Genomic_DNA"/>
</dbReference>
<evidence type="ECO:0000313" key="4">
    <source>
        <dbReference type="Proteomes" id="UP000315349"/>
    </source>
</evidence>
<dbReference type="Pfam" id="PF07963">
    <property type="entry name" value="N_methyl"/>
    <property type="match status" value="1"/>
</dbReference>
<evidence type="ECO:0000313" key="3">
    <source>
        <dbReference type="EMBL" id="QDV29291.1"/>
    </source>
</evidence>